<gene>
    <name evidence="1" type="ORF">J5X75_03605</name>
</gene>
<organism evidence="1 2">
    <name type="scientific">Actinoplanes flavus</name>
    <dbReference type="NCBI Taxonomy" id="2820290"/>
    <lineage>
        <taxon>Bacteria</taxon>
        <taxon>Bacillati</taxon>
        <taxon>Actinomycetota</taxon>
        <taxon>Actinomycetes</taxon>
        <taxon>Micromonosporales</taxon>
        <taxon>Micromonosporaceae</taxon>
        <taxon>Actinoplanes</taxon>
    </lineage>
</organism>
<proteinExistence type="predicted"/>
<keyword evidence="2" id="KW-1185">Reference proteome</keyword>
<evidence type="ECO:0000313" key="2">
    <source>
        <dbReference type="Proteomes" id="UP000679690"/>
    </source>
</evidence>
<evidence type="ECO:0000313" key="1">
    <source>
        <dbReference type="EMBL" id="MBO3736603.1"/>
    </source>
</evidence>
<name>A0ABS3UCU1_9ACTN</name>
<dbReference type="InterPro" id="IPR011990">
    <property type="entry name" value="TPR-like_helical_dom_sf"/>
</dbReference>
<dbReference type="SUPFAM" id="SSF48452">
    <property type="entry name" value="TPR-like"/>
    <property type="match status" value="1"/>
</dbReference>
<dbReference type="EMBL" id="JAGFNS010000002">
    <property type="protein sequence ID" value="MBO3736603.1"/>
    <property type="molecule type" value="Genomic_DNA"/>
</dbReference>
<reference evidence="1 2" key="1">
    <citation type="submission" date="2021-03" db="EMBL/GenBank/DDBJ databases">
        <title>Actinoplanes flavus sp. nov., a novel actinomycete isolated from Coconut Palm rhizosphere soil.</title>
        <authorList>
            <person name="Luo X."/>
        </authorList>
    </citation>
    <scope>NUCLEOTIDE SEQUENCE [LARGE SCALE GENOMIC DNA]</scope>
    <source>
        <strain evidence="1 2">NEAU-H7</strain>
    </source>
</reference>
<dbReference type="RefSeq" id="WP_208465823.1">
    <property type="nucleotide sequence ID" value="NZ_JAGFNS010000002.1"/>
</dbReference>
<protein>
    <recommendedName>
        <fullName evidence="3">NACHT domain-containing protein</fullName>
    </recommendedName>
</protein>
<dbReference type="Gene3D" id="1.25.40.10">
    <property type="entry name" value="Tetratricopeptide repeat domain"/>
    <property type="match status" value="4"/>
</dbReference>
<comment type="caution">
    <text evidence="1">The sequence shown here is derived from an EMBL/GenBank/DDBJ whole genome shotgun (WGS) entry which is preliminary data.</text>
</comment>
<sequence length="1303" mass="139404">MKLSSPSRVGEILRGLAWPADDAQAESLLRALGAMDAEITRGGRLFLKARMERDTTAARREHPDWWRRSEYVEGLVDIAPPDLLDRAGELDELAAWCAGDEAYVWWQAPARAGKSALMSWFALHPPPDVWVVSFFVTARLASQADSVAFTDGLLDQLVAITGEQLPQVTSPGGRDRLRRRLLSAAVAKATAAGYRLVLLVDGLDEDCGSLPGSGLASIAALLPKHRGGLKVVVAGRPDPPLPADVDPDHPLRTARIRPLETSPHAHHVTELAERELDELLAVDPRRHDGLGLQVLGLVAASGGGLDRNDLHMLTERPTYQIDHLVGGIFGRTVAGRAEQRAERRVFLFTHETLRAQATERLGPHTLAAFRERLHTWAASYRQQHWPGDTPRYLVRGYFRMLQSTNDLHRMLTLAIDTDRHQWLRTTTGGDDIALGEISVTQQALHHAGITRLPDIARLAWLRERIRRRNNHIPWSLVAARARLGQTARAEALAHSLTSADDRAVVFASLAEIAAEGGQLDEAERLATSIPAGSRRVDALLAVARQAVATSELPRARRLVDLAAGLVDADPRLRQARVFGQLAVAAASLGDRAASTRFADHAEARAAAMKFPGMRQQELDATGIAALQAGDIERAVRLLNASPTRFGQIQQLRHLAETAARHGDRKRAAAWIEKAADLCVTVDAAQERANRCALIATALAELGDAQRTAEMIEHAVTAARQLAPAEQARMLGWCGDAAITAGDFDRAIALAGEAEQAARSIADPSERSSTLAMVASLVAGFDTAWFGRLLQEIDAPEERDRLLENVLHGPVPPSPDRLHELASMIGDPFQRAQALAGVAVRLVGSGALSDAGRCADEAEQIAQSIDTAEAKTASLVTATNAMLQLGDHDRAAALAARLEPTVGLLGPAGSGTMLRIVACEALVAVGDVTAALRLAHTHEHPSGGSSLITVVALAALRTGLPAQARDIVLSLPVSSSKTHALTQLAHEHIAAGQPERARELTILARATANEITEPRDRDYALHWLPAVLCRLGDIEGARSVADLIQSTEPRIAALVQLAETATANGKTDLVEQVIAMAEKLTTTLDAGHSQLDPLAKLAMAAAAADLTELTGQLLQRAAAVVRVDPLMHDQLAAVLAVAAAKSGRLDMAETLLSEDDATAGLSWSSHASNNAEVLELMLHQGDVPRATRILDGISGPWRGHIQKRFALAAAMVGDLTVAENVSQSIEDPDLQAAALAALAVVADADTRQQLLSRALIAGGWDACITAMAHLVPALARTFADELLALEDDISTRHVSKAIKPILSL</sequence>
<evidence type="ECO:0008006" key="3">
    <source>
        <dbReference type="Google" id="ProtNLM"/>
    </source>
</evidence>
<dbReference type="Proteomes" id="UP000679690">
    <property type="component" value="Unassembled WGS sequence"/>
</dbReference>
<accession>A0ABS3UCU1</accession>